<evidence type="ECO:0000313" key="3">
    <source>
        <dbReference type="Proteomes" id="UP000626148"/>
    </source>
</evidence>
<name>A0A918K2Q2_9GAMM</name>
<organism evidence="2 3">
    <name type="scientific">Saccharospirillum salsuginis</name>
    <dbReference type="NCBI Taxonomy" id="418750"/>
    <lineage>
        <taxon>Bacteria</taxon>
        <taxon>Pseudomonadati</taxon>
        <taxon>Pseudomonadota</taxon>
        <taxon>Gammaproteobacteria</taxon>
        <taxon>Oceanospirillales</taxon>
        <taxon>Saccharospirillaceae</taxon>
        <taxon>Saccharospirillum</taxon>
    </lineage>
</organism>
<gene>
    <name evidence="2" type="ORF">GCM10007392_10920</name>
</gene>
<dbReference type="Proteomes" id="UP000626148">
    <property type="component" value="Unassembled WGS sequence"/>
</dbReference>
<keyword evidence="1" id="KW-0812">Transmembrane</keyword>
<accession>A0A918K2Q2</accession>
<feature type="transmembrane region" description="Helical" evidence="1">
    <location>
        <begin position="29"/>
        <end position="48"/>
    </location>
</feature>
<dbReference type="EMBL" id="BMXR01000002">
    <property type="protein sequence ID" value="GGX45701.1"/>
    <property type="molecule type" value="Genomic_DNA"/>
</dbReference>
<protein>
    <submittedName>
        <fullName evidence="2">Uncharacterized protein</fullName>
    </submittedName>
</protein>
<evidence type="ECO:0000256" key="1">
    <source>
        <dbReference type="SAM" id="Phobius"/>
    </source>
</evidence>
<reference evidence="2" key="2">
    <citation type="submission" date="2020-09" db="EMBL/GenBank/DDBJ databases">
        <authorList>
            <person name="Sun Q."/>
            <person name="Kim S."/>
        </authorList>
    </citation>
    <scope>NUCLEOTIDE SEQUENCE</scope>
    <source>
        <strain evidence="2">KCTC 22169</strain>
    </source>
</reference>
<proteinExistence type="predicted"/>
<dbReference type="AlphaFoldDB" id="A0A918K2Q2"/>
<reference evidence="2" key="1">
    <citation type="journal article" date="2014" name="Int. J. Syst. Evol. Microbiol.">
        <title>Complete genome sequence of Corynebacterium casei LMG S-19264T (=DSM 44701T), isolated from a smear-ripened cheese.</title>
        <authorList>
            <consortium name="US DOE Joint Genome Institute (JGI-PGF)"/>
            <person name="Walter F."/>
            <person name="Albersmeier A."/>
            <person name="Kalinowski J."/>
            <person name="Ruckert C."/>
        </authorList>
    </citation>
    <scope>NUCLEOTIDE SEQUENCE</scope>
    <source>
        <strain evidence="2">KCTC 22169</strain>
    </source>
</reference>
<comment type="caution">
    <text evidence="2">The sequence shown here is derived from an EMBL/GenBank/DDBJ whole genome shotgun (WGS) entry which is preliminary data.</text>
</comment>
<evidence type="ECO:0000313" key="2">
    <source>
        <dbReference type="EMBL" id="GGX45701.1"/>
    </source>
</evidence>
<sequence length="55" mass="6285">MSLSLLLKLLIMPVYLLLPFTLELNGSPTAWILPFLIWATLILINGLAEYLRSKR</sequence>
<keyword evidence="1" id="KW-1133">Transmembrane helix</keyword>
<keyword evidence="3" id="KW-1185">Reference proteome</keyword>
<keyword evidence="1" id="KW-0472">Membrane</keyword>
<dbReference type="RefSeq" id="WP_189607475.1">
    <property type="nucleotide sequence ID" value="NZ_BMXR01000002.1"/>
</dbReference>